<evidence type="ECO:0000256" key="1">
    <source>
        <dbReference type="ARBA" id="ARBA00001947"/>
    </source>
</evidence>
<reference evidence="10" key="1">
    <citation type="submission" date="2011-02" db="EMBL/GenBank/DDBJ databases">
        <title>The complete genome of Planctomyces brasiliensis DSM 5305.</title>
        <authorList>
            <person name="Lucas S."/>
            <person name="Copeland A."/>
            <person name="Lapidus A."/>
            <person name="Bruce D."/>
            <person name="Goodwin L."/>
            <person name="Pitluck S."/>
            <person name="Kyrpides N."/>
            <person name="Mavromatis K."/>
            <person name="Pagani I."/>
            <person name="Ivanova N."/>
            <person name="Ovchinnikova G."/>
            <person name="Lu M."/>
            <person name="Detter J.C."/>
            <person name="Han C."/>
            <person name="Land M."/>
            <person name="Hauser L."/>
            <person name="Markowitz V."/>
            <person name="Cheng J.-F."/>
            <person name="Hugenholtz P."/>
            <person name="Woyke T."/>
            <person name="Wu D."/>
            <person name="Tindall B."/>
            <person name="Pomrenke H.G."/>
            <person name="Brambilla E."/>
            <person name="Klenk H.-P."/>
            <person name="Eisen J.A."/>
        </authorList>
    </citation>
    <scope>NUCLEOTIDE SEQUENCE [LARGE SCALE GENOMIC DNA]</scope>
    <source>
        <strain evidence="10">ATCC 49424 / DSM 5305 / JCM 21570 / NBRC 103401 / IFAM 1448</strain>
    </source>
</reference>
<keyword evidence="3" id="KW-0378">Hydrolase</keyword>
<feature type="domain" description="Peptidase M20 dimerisation" evidence="8">
    <location>
        <begin position="188"/>
        <end position="288"/>
    </location>
</feature>
<dbReference type="GO" id="GO:0004177">
    <property type="term" value="F:aminopeptidase activity"/>
    <property type="evidence" value="ECO:0007669"/>
    <property type="project" value="UniProtKB-UniRule"/>
</dbReference>
<comment type="similarity">
    <text evidence="5">Belongs to the peptidase M42 family.</text>
</comment>
<evidence type="ECO:0000313" key="10">
    <source>
        <dbReference type="Proteomes" id="UP000006860"/>
    </source>
</evidence>
<comment type="cofactor">
    <cofactor evidence="7">
        <name>a divalent metal cation</name>
        <dbReference type="ChEBI" id="CHEBI:60240"/>
    </cofactor>
    <text evidence="7">Binds 2 divalent metal cations per subunit.</text>
</comment>
<dbReference type="PIRSF" id="PIRSF001123">
    <property type="entry name" value="PepA_GA"/>
    <property type="match status" value="1"/>
</dbReference>
<evidence type="ECO:0000256" key="6">
    <source>
        <dbReference type="PIRSR" id="PIRSR001123-1"/>
    </source>
</evidence>
<dbReference type="GO" id="GO:0046872">
    <property type="term" value="F:metal ion binding"/>
    <property type="evidence" value="ECO:0007669"/>
    <property type="project" value="UniProtKB-UniRule"/>
</dbReference>
<evidence type="ECO:0000256" key="2">
    <source>
        <dbReference type="ARBA" id="ARBA00022723"/>
    </source>
</evidence>
<comment type="cofactor">
    <cofactor evidence="1">
        <name>Zn(2+)</name>
        <dbReference type="ChEBI" id="CHEBI:29105"/>
    </cofactor>
</comment>
<dbReference type="Proteomes" id="UP000006860">
    <property type="component" value="Chromosome"/>
</dbReference>
<proteinExistence type="inferred from homology"/>
<dbReference type="InterPro" id="IPR011650">
    <property type="entry name" value="Peptidase_M20_dimer"/>
</dbReference>
<dbReference type="SUPFAM" id="SSF55031">
    <property type="entry name" value="Bacterial exopeptidase dimerisation domain"/>
    <property type="match status" value="1"/>
</dbReference>
<feature type="binding site" evidence="7">
    <location>
        <position position="114"/>
    </location>
    <ligand>
        <name>Zn(2+)</name>
        <dbReference type="ChEBI" id="CHEBI:29105"/>
        <label>1</label>
    </ligand>
</feature>
<dbReference type="STRING" id="756272.Plabr_2769"/>
<feature type="binding site" evidence="7">
    <location>
        <position position="148"/>
    </location>
    <ligand>
        <name>Zn(2+)</name>
        <dbReference type="ChEBI" id="CHEBI:29105"/>
        <label>2</label>
    </ligand>
</feature>
<name>F0SSQ2_RUBBR</name>
<dbReference type="SUPFAM" id="SSF53187">
    <property type="entry name" value="Zn-dependent exopeptidases"/>
    <property type="match status" value="1"/>
</dbReference>
<dbReference type="RefSeq" id="WP_013629092.1">
    <property type="nucleotide sequence ID" value="NC_015174.1"/>
</dbReference>
<evidence type="ECO:0000259" key="8">
    <source>
        <dbReference type="Pfam" id="PF07687"/>
    </source>
</evidence>
<accession>F0SSQ2</accession>
<dbReference type="AlphaFoldDB" id="F0SSQ2"/>
<keyword evidence="2 7" id="KW-0479">Metal-binding</keyword>
<dbReference type="Pfam" id="PF07687">
    <property type="entry name" value="M20_dimer"/>
    <property type="match status" value="1"/>
</dbReference>
<dbReference type="InterPro" id="IPR036264">
    <property type="entry name" value="Bact_exopeptidase_dim_dom"/>
</dbReference>
<dbReference type="Gene3D" id="3.30.70.360">
    <property type="match status" value="1"/>
</dbReference>
<keyword evidence="10" id="KW-1185">Reference proteome</keyword>
<dbReference type="EMBL" id="CP002546">
    <property type="protein sequence ID" value="ADY60368.1"/>
    <property type="molecule type" value="Genomic_DNA"/>
</dbReference>
<evidence type="ECO:0000256" key="4">
    <source>
        <dbReference type="ARBA" id="ARBA00022833"/>
    </source>
</evidence>
<evidence type="ECO:0000313" key="9">
    <source>
        <dbReference type="EMBL" id="ADY60368.1"/>
    </source>
</evidence>
<feature type="binding site" evidence="7">
    <location>
        <position position="172"/>
    </location>
    <ligand>
        <name>Zn(2+)</name>
        <dbReference type="ChEBI" id="CHEBI:29105"/>
        <label>1</label>
    </ligand>
</feature>
<sequence length="391" mass="41481">MSRSVLGDEPVSLLLKLLEIPGTSGLEKPVLDAVLKEALAAGLPQDAYHFDQAHVKAKNGECGNLIITLPGTKRGPRRLLMAHVDTVPLCLDAKPKLGGDFIFSESDKTALGGDDRSGTAVILSTLLRILREKPETPPLTFLFTVQEEIGLVGARHVSKSKLGDPKLCFNFDGGPPNLVITGATGDVHIDIVIHGVASHAGARPEMGVSAVVIAGLAIADLQQNGWLGLIEKPDGSGTSNLGFINGGAATNVVTDYIEIRGEARSHDPEFRQKIVDAIEAAFTKAAADVTNQEGRAGNIEYTHRLKYEAFRLNEDEPAVTAAAAAITATGLEPVEKISNGGLDANWITSHGLPTVTLGCGQEHIHTVAERLHVPSFRQACDIAWRLATDTD</sequence>
<dbReference type="HOGENOM" id="CLU_021802_6_0_0"/>
<dbReference type="InterPro" id="IPR002933">
    <property type="entry name" value="Peptidase_M20"/>
</dbReference>
<feature type="binding site" evidence="7">
    <location>
        <position position="114"/>
    </location>
    <ligand>
        <name>Zn(2+)</name>
        <dbReference type="ChEBI" id="CHEBI:29105"/>
        <label>2</label>
    </ligand>
</feature>
<dbReference type="InterPro" id="IPR008007">
    <property type="entry name" value="Peptidase_M42"/>
</dbReference>
<organism evidence="9 10">
    <name type="scientific">Rubinisphaera brasiliensis (strain ATCC 49424 / DSM 5305 / JCM 21570 / IAM 15109 / NBRC 103401 / IFAM 1448)</name>
    <name type="common">Planctomyces brasiliensis</name>
    <dbReference type="NCBI Taxonomy" id="756272"/>
    <lineage>
        <taxon>Bacteria</taxon>
        <taxon>Pseudomonadati</taxon>
        <taxon>Planctomycetota</taxon>
        <taxon>Planctomycetia</taxon>
        <taxon>Planctomycetales</taxon>
        <taxon>Planctomycetaceae</taxon>
        <taxon>Rubinisphaera</taxon>
    </lineage>
</organism>
<evidence type="ECO:0000256" key="3">
    <source>
        <dbReference type="ARBA" id="ARBA00022801"/>
    </source>
</evidence>
<gene>
    <name evidence="9" type="ordered locus">Plabr_2769</name>
</gene>
<feature type="active site" description="Proton acceptor" evidence="6">
    <location>
        <position position="147"/>
    </location>
</feature>
<evidence type="ECO:0000256" key="5">
    <source>
        <dbReference type="PIRNR" id="PIRNR001123"/>
    </source>
</evidence>
<protein>
    <submittedName>
        <fullName evidence="9">Peptidase dimerization domain protein</fullName>
    </submittedName>
</protein>
<dbReference type="PANTHER" id="PTHR42994">
    <property type="entry name" value="PEPTIDASE T"/>
    <property type="match status" value="1"/>
</dbReference>
<evidence type="ECO:0000256" key="7">
    <source>
        <dbReference type="PIRSR" id="PIRSR001123-2"/>
    </source>
</evidence>
<keyword evidence="4" id="KW-0862">Zinc</keyword>
<dbReference type="eggNOG" id="COG2195">
    <property type="taxonomic scope" value="Bacteria"/>
</dbReference>
<dbReference type="PANTHER" id="PTHR42994:SF2">
    <property type="entry name" value="PEPTIDASE"/>
    <property type="match status" value="1"/>
</dbReference>
<dbReference type="Pfam" id="PF01546">
    <property type="entry name" value="Peptidase_M20"/>
    <property type="match status" value="1"/>
</dbReference>
<dbReference type="KEGG" id="pbs:Plabr_2769"/>
<dbReference type="Gene3D" id="3.40.630.10">
    <property type="entry name" value="Zn peptidases"/>
    <property type="match status" value="1"/>
</dbReference>